<proteinExistence type="predicted"/>
<organism evidence="1 2">
    <name type="scientific">Panaeolus cyanescens</name>
    <dbReference type="NCBI Taxonomy" id="181874"/>
    <lineage>
        <taxon>Eukaryota</taxon>
        <taxon>Fungi</taxon>
        <taxon>Dikarya</taxon>
        <taxon>Basidiomycota</taxon>
        <taxon>Agaricomycotina</taxon>
        <taxon>Agaricomycetes</taxon>
        <taxon>Agaricomycetidae</taxon>
        <taxon>Agaricales</taxon>
        <taxon>Agaricineae</taxon>
        <taxon>Galeropsidaceae</taxon>
        <taxon>Panaeolus</taxon>
    </lineage>
</organism>
<gene>
    <name evidence="1" type="ORF">CVT24_000111</name>
</gene>
<keyword evidence="2" id="KW-1185">Reference proteome</keyword>
<comment type="caution">
    <text evidence="1">The sequence shown here is derived from an EMBL/GenBank/DDBJ whole genome shotgun (WGS) entry which is preliminary data.</text>
</comment>
<evidence type="ECO:0000313" key="2">
    <source>
        <dbReference type="Proteomes" id="UP000284842"/>
    </source>
</evidence>
<protein>
    <submittedName>
        <fullName evidence="1">Uncharacterized protein</fullName>
    </submittedName>
</protein>
<name>A0A409W7J8_9AGAR</name>
<dbReference type="Proteomes" id="UP000284842">
    <property type="component" value="Unassembled WGS sequence"/>
</dbReference>
<sequence length="120" mass="13642">MKNLTYNPFPDRFSVLSDLVEECSSDDMENLEHNPFFNRFSVLSDLVEECGDDDTDSVSEFAENIEHEEFNGDRADLGCSSMQNHAYDSEAYGPDSDRCPCSECLPTSVGHREYEAYDPF</sequence>
<accession>A0A409W7J8</accession>
<dbReference type="InParanoid" id="A0A409W7J8"/>
<dbReference type="AlphaFoldDB" id="A0A409W7J8"/>
<reference evidence="1 2" key="1">
    <citation type="journal article" date="2018" name="Evol. Lett.">
        <title>Horizontal gene cluster transfer increased hallucinogenic mushroom diversity.</title>
        <authorList>
            <person name="Reynolds H.T."/>
            <person name="Vijayakumar V."/>
            <person name="Gluck-Thaler E."/>
            <person name="Korotkin H.B."/>
            <person name="Matheny P.B."/>
            <person name="Slot J.C."/>
        </authorList>
    </citation>
    <scope>NUCLEOTIDE SEQUENCE [LARGE SCALE GENOMIC DNA]</scope>
    <source>
        <strain evidence="1 2">2629</strain>
    </source>
</reference>
<dbReference type="EMBL" id="NHTK01005747">
    <property type="protein sequence ID" value="PPQ74519.1"/>
    <property type="molecule type" value="Genomic_DNA"/>
</dbReference>
<evidence type="ECO:0000313" key="1">
    <source>
        <dbReference type="EMBL" id="PPQ74519.1"/>
    </source>
</evidence>